<reference evidence="4" key="1">
    <citation type="submission" date="2017-02" db="UniProtKB">
        <authorList>
            <consortium name="WormBaseParasite"/>
        </authorList>
    </citation>
    <scope>IDENTIFICATION</scope>
</reference>
<proteinExistence type="predicted"/>
<dbReference type="EMBL" id="UYSG01001217">
    <property type="protein sequence ID" value="VDL38334.1"/>
    <property type="molecule type" value="Genomic_DNA"/>
</dbReference>
<feature type="compositionally biased region" description="Low complexity" evidence="1">
    <location>
        <begin position="83"/>
        <end position="97"/>
    </location>
</feature>
<evidence type="ECO:0000313" key="4">
    <source>
        <dbReference type="WBParaSite" id="HDID_0000374601-mRNA-1"/>
    </source>
</evidence>
<evidence type="ECO:0000313" key="3">
    <source>
        <dbReference type="Proteomes" id="UP000274504"/>
    </source>
</evidence>
<organism evidence="4">
    <name type="scientific">Hymenolepis diminuta</name>
    <name type="common">Rat tapeworm</name>
    <dbReference type="NCBI Taxonomy" id="6216"/>
    <lineage>
        <taxon>Eukaryota</taxon>
        <taxon>Metazoa</taxon>
        <taxon>Spiralia</taxon>
        <taxon>Lophotrochozoa</taxon>
        <taxon>Platyhelminthes</taxon>
        <taxon>Cestoda</taxon>
        <taxon>Eucestoda</taxon>
        <taxon>Cyclophyllidea</taxon>
        <taxon>Hymenolepididae</taxon>
        <taxon>Hymenolepis</taxon>
    </lineage>
</organism>
<dbReference type="WBParaSite" id="HDID_0000374601-mRNA-1">
    <property type="protein sequence ID" value="HDID_0000374601-mRNA-1"/>
    <property type="gene ID" value="HDID_0000374601"/>
</dbReference>
<feature type="compositionally biased region" description="Basic residues" evidence="1">
    <location>
        <begin position="98"/>
        <end position="111"/>
    </location>
</feature>
<feature type="compositionally biased region" description="Polar residues" evidence="1">
    <location>
        <begin position="44"/>
        <end position="58"/>
    </location>
</feature>
<dbReference type="Proteomes" id="UP000274504">
    <property type="component" value="Unassembled WGS sequence"/>
</dbReference>
<feature type="region of interest" description="Disordered" evidence="1">
    <location>
        <begin position="1"/>
        <end position="111"/>
    </location>
</feature>
<reference evidence="2 3" key="2">
    <citation type="submission" date="2018-11" db="EMBL/GenBank/DDBJ databases">
        <authorList>
            <consortium name="Pathogen Informatics"/>
        </authorList>
    </citation>
    <scope>NUCLEOTIDE SEQUENCE [LARGE SCALE GENOMIC DNA]</scope>
</reference>
<protein>
    <submittedName>
        <fullName evidence="2 4">Uncharacterized protein</fullName>
    </submittedName>
</protein>
<evidence type="ECO:0000313" key="2">
    <source>
        <dbReference type="EMBL" id="VDL38334.1"/>
    </source>
</evidence>
<evidence type="ECO:0000256" key="1">
    <source>
        <dbReference type="SAM" id="MobiDB-lite"/>
    </source>
</evidence>
<name>A0A0R3SFV4_HYMDI</name>
<dbReference type="AlphaFoldDB" id="A0A0R3SFV4"/>
<accession>A0A0R3SFV4</accession>
<sequence>MALLIAPLPSQQNELFAEDNEVESELNRGKDDDLSSRKSETIKPTESNSEAGGQQSIDTEIEVSRASEKSVQGIPEVKKKSSLSKQSNSRNSNNSKLTSRRTSKLSLKKTM</sequence>
<gene>
    <name evidence="2" type="ORF">HDID_LOCUS3744</name>
</gene>
<feature type="compositionally biased region" description="Basic and acidic residues" evidence="1">
    <location>
        <begin position="25"/>
        <end position="43"/>
    </location>
</feature>